<dbReference type="EnsemblProtists" id="HpaT801811">
    <property type="protein sequence ID" value="HpaP801811"/>
    <property type="gene ID" value="HpaG801811"/>
</dbReference>
<dbReference type="EMBL" id="JH598543">
    <property type="status" value="NOT_ANNOTATED_CDS"/>
    <property type="molecule type" value="Genomic_DNA"/>
</dbReference>
<feature type="compositionally biased region" description="Low complexity" evidence="1">
    <location>
        <begin position="503"/>
        <end position="514"/>
    </location>
</feature>
<protein>
    <submittedName>
        <fullName evidence="2">Uncharacterized protein</fullName>
    </submittedName>
</protein>
<name>M4B6B0_HYAAE</name>
<organism evidence="2 3">
    <name type="scientific">Hyaloperonospora arabidopsidis (strain Emoy2)</name>
    <name type="common">Downy mildew agent</name>
    <name type="synonym">Peronospora arabidopsidis</name>
    <dbReference type="NCBI Taxonomy" id="559515"/>
    <lineage>
        <taxon>Eukaryota</taxon>
        <taxon>Sar</taxon>
        <taxon>Stramenopiles</taxon>
        <taxon>Oomycota</taxon>
        <taxon>Peronosporomycetes</taxon>
        <taxon>Peronosporales</taxon>
        <taxon>Peronosporaceae</taxon>
        <taxon>Hyaloperonospora</taxon>
    </lineage>
</organism>
<dbReference type="HOGENOM" id="CLU_020197_0_0_1"/>
<feature type="region of interest" description="Disordered" evidence="1">
    <location>
        <begin position="494"/>
        <end position="518"/>
    </location>
</feature>
<keyword evidence="3" id="KW-1185">Reference proteome</keyword>
<proteinExistence type="predicted"/>
<dbReference type="OMA" id="THICILC"/>
<dbReference type="InParanoid" id="M4B6B0"/>
<evidence type="ECO:0000313" key="3">
    <source>
        <dbReference type="Proteomes" id="UP000011713"/>
    </source>
</evidence>
<sequence length="653" mass="73092">MRWLLSSGVPVSMFRNQDLQQLLKLLLSDTLILPSKQNLIRHVQDEYAKFGHFLQSYLAAEFQAAMGLPFLSLCHEFRPMTATTAGRDVTHSRLLDRERAFFSLSIGFIDSRWRKVDLVLAAKVVPRTWDKQVNNLVSETVEKAYNIQSISDYARFNVIANDDDLPSRVVVDGEDESFTGEQEDLLTRTLRHCVHEALGVGLHSLSGDETNVCRILRLLQELVQFFELADRSRALAEIGAGLGTDTSLRSIISMETLTSSTSTSIGALAKLFATSCAHFPLYQSYFQSPTRPSATNPSDELAWTQLTTQDWQTVAEIEAILNQLGQFCLNDRLAPRTSTVAPSYTMLFRRLLSVATAASSFKGYFMDESTIDPPLVQSTVQRKVKCVDDFTPTGQQCLVQLRQLIVQNFPSLSTPSAVDDEIKAMLLDPRVNPKVGDLVTDTHALCRAQEALRQEHRAAFELLAVCDGDEVPGADNEIEDEPDDEFSALLTVEGPKNQSPTVSSTTISSRNSSRGAVSEKESRAWREWQNVYVEWNTLAQDGADLFHKGKYNLLKLYHHVNILEWFRDVGQHAHPAASLLARIYLSQQSPPSQFLRTSLSHFAVQEEAIWVSGAAETAEMRCILHQNWRQYQELSFNATRSTASNKRINPGGG</sequence>
<evidence type="ECO:0000313" key="2">
    <source>
        <dbReference type="EnsemblProtists" id="HpaP801811"/>
    </source>
</evidence>
<reference evidence="3" key="1">
    <citation type="journal article" date="2010" name="Science">
        <title>Signatures of adaptation to obligate biotrophy in the Hyaloperonospora arabidopsidis genome.</title>
        <authorList>
            <person name="Baxter L."/>
            <person name="Tripathy S."/>
            <person name="Ishaque N."/>
            <person name="Boot N."/>
            <person name="Cabral A."/>
            <person name="Kemen E."/>
            <person name="Thines M."/>
            <person name="Ah-Fong A."/>
            <person name="Anderson R."/>
            <person name="Badejoko W."/>
            <person name="Bittner-Eddy P."/>
            <person name="Boore J.L."/>
            <person name="Chibucos M.C."/>
            <person name="Coates M."/>
            <person name="Dehal P."/>
            <person name="Delehaunty K."/>
            <person name="Dong S."/>
            <person name="Downton P."/>
            <person name="Dumas B."/>
            <person name="Fabro G."/>
            <person name="Fronick C."/>
            <person name="Fuerstenberg S.I."/>
            <person name="Fulton L."/>
            <person name="Gaulin E."/>
            <person name="Govers F."/>
            <person name="Hughes L."/>
            <person name="Humphray S."/>
            <person name="Jiang R.H."/>
            <person name="Judelson H."/>
            <person name="Kamoun S."/>
            <person name="Kyung K."/>
            <person name="Meijer H."/>
            <person name="Minx P."/>
            <person name="Morris P."/>
            <person name="Nelson J."/>
            <person name="Phuntumart V."/>
            <person name="Qutob D."/>
            <person name="Rehmany A."/>
            <person name="Rougon-Cardoso A."/>
            <person name="Ryden P."/>
            <person name="Torto-Alalibo T."/>
            <person name="Studholme D."/>
            <person name="Wang Y."/>
            <person name="Win J."/>
            <person name="Wood J."/>
            <person name="Clifton S.W."/>
            <person name="Rogers J."/>
            <person name="Van den Ackerveken G."/>
            <person name="Jones J.D."/>
            <person name="McDowell J.M."/>
            <person name="Beynon J."/>
            <person name="Tyler B.M."/>
        </authorList>
    </citation>
    <scope>NUCLEOTIDE SEQUENCE [LARGE SCALE GENOMIC DNA]</scope>
    <source>
        <strain evidence="3">Emoy2</strain>
    </source>
</reference>
<dbReference type="AlphaFoldDB" id="M4B6B0"/>
<dbReference type="eggNOG" id="ENOG502S0HW">
    <property type="taxonomic scope" value="Eukaryota"/>
</dbReference>
<dbReference type="STRING" id="559515.M4B6B0"/>
<evidence type="ECO:0000256" key="1">
    <source>
        <dbReference type="SAM" id="MobiDB-lite"/>
    </source>
</evidence>
<accession>M4B6B0</accession>
<reference evidence="2" key="2">
    <citation type="submission" date="2015-06" db="UniProtKB">
        <authorList>
            <consortium name="EnsemblProtists"/>
        </authorList>
    </citation>
    <scope>IDENTIFICATION</scope>
    <source>
        <strain evidence="2">Emoy2</strain>
    </source>
</reference>
<dbReference type="VEuPathDB" id="FungiDB:HpaG801811"/>
<dbReference type="Proteomes" id="UP000011713">
    <property type="component" value="Unassembled WGS sequence"/>
</dbReference>